<keyword evidence="1" id="KW-1185">Reference proteome</keyword>
<name>A0A7E4ZXK2_PANRE</name>
<protein>
    <submittedName>
        <fullName evidence="2">Phosphoglycerate kinase</fullName>
    </submittedName>
</protein>
<evidence type="ECO:0000313" key="2">
    <source>
        <dbReference type="WBParaSite" id="Pan_g23351.t1"/>
    </source>
</evidence>
<dbReference type="WBParaSite" id="Pan_g23351.t1">
    <property type="protein sequence ID" value="Pan_g23351.t1"/>
    <property type="gene ID" value="Pan_g23351"/>
</dbReference>
<dbReference type="Proteomes" id="UP000492821">
    <property type="component" value="Unassembled WGS sequence"/>
</dbReference>
<reference evidence="1" key="1">
    <citation type="journal article" date="2013" name="Genetics">
        <title>The draft genome and transcriptome of Panagrellus redivivus are shaped by the harsh demands of a free-living lifestyle.</title>
        <authorList>
            <person name="Srinivasan J."/>
            <person name="Dillman A.R."/>
            <person name="Macchietto M.G."/>
            <person name="Heikkinen L."/>
            <person name="Lakso M."/>
            <person name="Fracchia K.M."/>
            <person name="Antoshechkin I."/>
            <person name="Mortazavi A."/>
            <person name="Wong G."/>
            <person name="Sternberg P.W."/>
        </authorList>
    </citation>
    <scope>NUCLEOTIDE SEQUENCE [LARGE SCALE GENOMIC DNA]</scope>
    <source>
        <strain evidence="1">MT8872</strain>
    </source>
</reference>
<accession>A0A7E4ZXK2</accession>
<dbReference type="AlphaFoldDB" id="A0A7E4ZXK2"/>
<sequence>MTDKFPMTPLNRFLNRSTEIPKPAGFSNGKGGMKYGIEDHNVQSLIHGIPARAMVSYSWRDIVAVRGGGFASGRSTRTVALNNAIDKAGGDCVENMDQSDQIDVQENQDFQIGDNLGYDDTRTDVSMDSSHEVGAFNTDEPSDYGVFDVLEELGIDNGIDAEEREYLKLLQRFG</sequence>
<proteinExistence type="predicted"/>
<evidence type="ECO:0000313" key="1">
    <source>
        <dbReference type="Proteomes" id="UP000492821"/>
    </source>
</evidence>
<reference evidence="2" key="2">
    <citation type="submission" date="2020-10" db="UniProtKB">
        <authorList>
            <consortium name="WormBaseParasite"/>
        </authorList>
    </citation>
    <scope>IDENTIFICATION</scope>
</reference>
<organism evidence="1 2">
    <name type="scientific">Panagrellus redivivus</name>
    <name type="common">Microworm</name>
    <dbReference type="NCBI Taxonomy" id="6233"/>
    <lineage>
        <taxon>Eukaryota</taxon>
        <taxon>Metazoa</taxon>
        <taxon>Ecdysozoa</taxon>
        <taxon>Nematoda</taxon>
        <taxon>Chromadorea</taxon>
        <taxon>Rhabditida</taxon>
        <taxon>Tylenchina</taxon>
        <taxon>Panagrolaimomorpha</taxon>
        <taxon>Panagrolaimoidea</taxon>
        <taxon>Panagrolaimidae</taxon>
        <taxon>Panagrellus</taxon>
    </lineage>
</organism>